<dbReference type="GO" id="GO:0005576">
    <property type="term" value="C:extracellular region"/>
    <property type="evidence" value="ECO:0007669"/>
    <property type="project" value="UniProtKB-SubCell"/>
</dbReference>
<dbReference type="InterPro" id="IPR046358">
    <property type="entry name" value="Flagellin_C"/>
</dbReference>
<reference evidence="7 8" key="1">
    <citation type="submission" date="2020-04" db="EMBL/GenBank/DDBJ databases">
        <title>Molecular characterization of pseudomonads from Agaricus bisporus reveal novel blotch 2 pathogens in Western Europe.</title>
        <authorList>
            <person name="Taparia T."/>
            <person name="Krijger M."/>
            <person name="Haynes E."/>
            <person name="Elpinstone J.G."/>
            <person name="Noble R."/>
            <person name="Van Der Wolf J."/>
        </authorList>
    </citation>
    <scope>NUCLEOTIDE SEQUENCE [LARGE SCALE GENOMIC DNA]</scope>
    <source>
        <strain evidence="7 8">P7765</strain>
    </source>
</reference>
<dbReference type="Pfam" id="PF07196">
    <property type="entry name" value="Flagellin_IN"/>
    <property type="match status" value="4"/>
</dbReference>
<dbReference type="InterPro" id="IPR001492">
    <property type="entry name" value="Flagellin"/>
</dbReference>
<dbReference type="PANTHER" id="PTHR42792">
    <property type="entry name" value="FLAGELLIN"/>
    <property type="match status" value="1"/>
</dbReference>
<dbReference type="GO" id="GO:0005198">
    <property type="term" value="F:structural molecule activity"/>
    <property type="evidence" value="ECO:0007669"/>
    <property type="project" value="UniProtKB-UniRule"/>
</dbReference>
<dbReference type="Gene3D" id="6.10.10.10">
    <property type="entry name" value="Flagellar export chaperone, C-terminal domain"/>
    <property type="match status" value="1"/>
</dbReference>
<comment type="function">
    <text evidence="4">Flagellin is the subunit protein which polymerizes to form the filaments of bacterial flagella.</text>
</comment>
<evidence type="ECO:0000313" key="7">
    <source>
        <dbReference type="EMBL" id="NWC82299.1"/>
    </source>
</evidence>
<evidence type="ECO:0000259" key="6">
    <source>
        <dbReference type="Pfam" id="PF00700"/>
    </source>
</evidence>
<feature type="domain" description="Flagellin C-terminal" evidence="6">
    <location>
        <begin position="601"/>
        <end position="686"/>
    </location>
</feature>
<dbReference type="RefSeq" id="WP_177010781.1">
    <property type="nucleotide sequence ID" value="NZ_JACARV010000055.1"/>
</dbReference>
<proteinExistence type="inferred from homology"/>
<evidence type="ECO:0000256" key="3">
    <source>
        <dbReference type="ARBA" id="ARBA00023143"/>
    </source>
</evidence>
<dbReference type="InterPro" id="IPR042187">
    <property type="entry name" value="Flagellin_C_sub2"/>
</dbReference>
<comment type="subcellular location">
    <subcellularLocation>
        <location evidence="4">Secreted</location>
    </subcellularLocation>
    <subcellularLocation>
        <location evidence="4">Bacterial flagellum</location>
    </subcellularLocation>
</comment>
<feature type="domain" description="Flagellin N-terminal" evidence="5">
    <location>
        <begin position="5"/>
        <end position="142"/>
    </location>
</feature>
<evidence type="ECO:0000256" key="1">
    <source>
        <dbReference type="ARBA" id="ARBA00005709"/>
    </source>
</evidence>
<evidence type="ECO:0000259" key="5">
    <source>
        <dbReference type="Pfam" id="PF00669"/>
    </source>
</evidence>
<protein>
    <recommendedName>
        <fullName evidence="4">Flagellin</fullName>
    </recommendedName>
</protein>
<dbReference type="Pfam" id="PF00700">
    <property type="entry name" value="Flagellin_C"/>
    <property type="match status" value="1"/>
</dbReference>
<dbReference type="GO" id="GO:0009288">
    <property type="term" value="C:bacterial-type flagellum"/>
    <property type="evidence" value="ECO:0007669"/>
    <property type="project" value="UniProtKB-SubCell"/>
</dbReference>
<evidence type="ECO:0000256" key="2">
    <source>
        <dbReference type="ARBA" id="ARBA00022525"/>
    </source>
</evidence>
<dbReference type="PANTHER" id="PTHR42792:SF2">
    <property type="entry name" value="FLAGELLIN"/>
    <property type="match status" value="1"/>
</dbReference>
<dbReference type="PRINTS" id="PR00207">
    <property type="entry name" value="FLAGELLIN"/>
</dbReference>
<accession>A0A7Y7ZEA8</accession>
<dbReference type="Gene3D" id="6.10.280.190">
    <property type="match status" value="1"/>
</dbReference>
<dbReference type="Gene3D" id="1.20.1330.10">
    <property type="entry name" value="f41 fragment of flagellin, N-terminal domain"/>
    <property type="match status" value="2"/>
</dbReference>
<keyword evidence="7" id="KW-0282">Flagellum</keyword>
<dbReference type="InterPro" id="IPR010810">
    <property type="entry name" value="Flagellin_hook_IN_motif"/>
</dbReference>
<keyword evidence="7" id="KW-0966">Cell projection</keyword>
<dbReference type="EMBL" id="JACARV010000055">
    <property type="protein sequence ID" value="NWC82299.1"/>
    <property type="molecule type" value="Genomic_DNA"/>
</dbReference>
<dbReference type="SUPFAM" id="SSF64518">
    <property type="entry name" value="Phase 1 flagellin"/>
    <property type="match status" value="2"/>
</dbReference>
<keyword evidence="7" id="KW-0969">Cilium</keyword>
<keyword evidence="3 4" id="KW-0975">Bacterial flagellum</keyword>
<evidence type="ECO:0000313" key="8">
    <source>
        <dbReference type="Proteomes" id="UP000542695"/>
    </source>
</evidence>
<organism evidence="7 8">
    <name type="scientific">Pseudomonas putida</name>
    <name type="common">Arthrobacter siderocapsulatus</name>
    <dbReference type="NCBI Taxonomy" id="303"/>
    <lineage>
        <taxon>Bacteria</taxon>
        <taxon>Pseudomonadati</taxon>
        <taxon>Pseudomonadota</taxon>
        <taxon>Gammaproteobacteria</taxon>
        <taxon>Pseudomonadales</taxon>
        <taxon>Pseudomonadaceae</taxon>
        <taxon>Pseudomonas</taxon>
    </lineage>
</organism>
<dbReference type="InterPro" id="IPR001029">
    <property type="entry name" value="Flagellin_N"/>
</dbReference>
<evidence type="ECO:0000256" key="4">
    <source>
        <dbReference type="RuleBase" id="RU362073"/>
    </source>
</evidence>
<dbReference type="Gene3D" id="2.30.220.10">
    <property type="entry name" value="f41 fragment of flagellin, C-terminal domain"/>
    <property type="match status" value="1"/>
</dbReference>
<dbReference type="AlphaFoldDB" id="A0A7Y7ZEA8"/>
<dbReference type="Pfam" id="PF00669">
    <property type="entry name" value="Flagellin_N"/>
    <property type="match status" value="1"/>
</dbReference>
<sequence length="687" mass="67851">MALTVNTNITSMSVQKNLNKSSDALGTTMGRLSSGLKINSAKDDAAGLQISNRLTTQIKGLSVAVKNANDGISIAQTAEGAMATSGNIMQRMRELALQSANGSNSDDDRASMQQEFTALSGELTRIANTTTFGGRNLLDGTFSGSSFQVGANSNESISFGMKDVSATAMKGNYSEASVAGDVASLQASVTGAAGKFGTNNAGSTSASVVGVGGAGVFDKPTIGAAAGNLVLNVGTTTTTIAAAAGETLQDVVDNINLETSNTGVTASIDSATGALKLDGTQAFTIDATTDDGLSTALGLAEAGGAQLSKTGTTNLRDGVLGAGGAGNLTLGSTNIALLATDTLSSVVGKVNAQTGTTGVTASIDSATGQLKLNSAAGFDVGGGAGTLTGLGLTAGPVAIAPQTTGLASAASIDINGTTFDFAQGDDLDAIVDNINNNGAGAVGEGTALTGVTAKNDNGRLVLTSADGQDIKLDNGAGVAGQGALAAVGLNSGTTKAGLVADTSISLNGVEVKFKKGDDMDSIAASINAASTGVNASVVVNAGSSTLSLFADQDISVADGSNGTGLAALGLTAVAGKTSAVEMESTVSNLNILDAQNAQQAIQVLDGAMQSLDSQRSQLGAVQNRFDSTVANLQSISENSTAARSRIQDADFAAETAELSKQQTLQQASTAILSQANQLPSSVLKLLG</sequence>
<name>A0A7Y7ZEA8_PSEPU</name>
<keyword evidence="2 4" id="KW-0964">Secreted</keyword>
<dbReference type="Gene3D" id="2.170.280.10">
    <property type="entry name" value="f41 fragment of flagellin, middle domain"/>
    <property type="match status" value="1"/>
</dbReference>
<comment type="similarity">
    <text evidence="1 4">Belongs to the bacterial flagellin family.</text>
</comment>
<dbReference type="Proteomes" id="UP000542695">
    <property type="component" value="Unassembled WGS sequence"/>
</dbReference>
<gene>
    <name evidence="7" type="ORF">HX798_18740</name>
</gene>
<comment type="caution">
    <text evidence="7">The sequence shown here is derived from an EMBL/GenBank/DDBJ whole genome shotgun (WGS) entry which is preliminary data.</text>
</comment>